<protein>
    <submittedName>
        <fullName evidence="1">Uncharacterized protein</fullName>
    </submittedName>
</protein>
<organism evidence="1 2">
    <name type="scientific">Marinihelvus fidelis</name>
    <dbReference type="NCBI Taxonomy" id="2613842"/>
    <lineage>
        <taxon>Bacteria</taxon>
        <taxon>Pseudomonadati</taxon>
        <taxon>Pseudomonadota</taxon>
        <taxon>Gammaproteobacteria</taxon>
        <taxon>Chromatiales</taxon>
        <taxon>Wenzhouxiangellaceae</taxon>
        <taxon>Marinihelvus</taxon>
    </lineage>
</organism>
<dbReference type="Proteomes" id="UP000325372">
    <property type="component" value="Unassembled WGS sequence"/>
</dbReference>
<sequence>MADYPGYAISRDSSATPDAGILTDLAEDLTIKQRRDAAGTRYRITIIEEWISLTEFAALVAAFEASLGPYDLTLHGLDYVVNFVGEPYVIERRGQRVRVQCELIGTKATP</sequence>
<evidence type="ECO:0000313" key="2">
    <source>
        <dbReference type="Proteomes" id="UP000325372"/>
    </source>
</evidence>
<proteinExistence type="predicted"/>
<dbReference type="RefSeq" id="WP_150863013.1">
    <property type="nucleotide sequence ID" value="NZ_VYXP01000002.1"/>
</dbReference>
<reference evidence="1 2" key="1">
    <citation type="submission" date="2019-09" db="EMBL/GenBank/DDBJ databases">
        <title>Wenzhouxiangella sp. Genome sequencing and assembly.</title>
        <authorList>
            <person name="Zhang R."/>
        </authorList>
    </citation>
    <scope>NUCLEOTIDE SEQUENCE [LARGE SCALE GENOMIC DNA]</scope>
    <source>
        <strain evidence="1 2">W260</strain>
    </source>
</reference>
<accession>A0A5N0TEJ5</accession>
<name>A0A5N0TEJ5_9GAMM</name>
<dbReference type="EMBL" id="VYXP01000002">
    <property type="protein sequence ID" value="KAA9133452.1"/>
    <property type="molecule type" value="Genomic_DNA"/>
</dbReference>
<dbReference type="AlphaFoldDB" id="A0A5N0TEJ5"/>
<gene>
    <name evidence="1" type="ORF">F3N42_03625</name>
</gene>
<evidence type="ECO:0000313" key="1">
    <source>
        <dbReference type="EMBL" id="KAA9133452.1"/>
    </source>
</evidence>
<keyword evidence="2" id="KW-1185">Reference proteome</keyword>
<comment type="caution">
    <text evidence="1">The sequence shown here is derived from an EMBL/GenBank/DDBJ whole genome shotgun (WGS) entry which is preliminary data.</text>
</comment>